<organism evidence="8 9">
    <name type="scientific">Cryptosporangium minutisporangium</name>
    <dbReference type="NCBI Taxonomy" id="113569"/>
    <lineage>
        <taxon>Bacteria</taxon>
        <taxon>Bacillati</taxon>
        <taxon>Actinomycetota</taxon>
        <taxon>Actinomycetes</taxon>
        <taxon>Cryptosporangiales</taxon>
        <taxon>Cryptosporangiaceae</taxon>
        <taxon>Cryptosporangium</taxon>
    </lineage>
</organism>
<reference evidence="9" key="1">
    <citation type="journal article" date="2019" name="Int. J. Syst. Evol. Microbiol.">
        <title>The Global Catalogue of Microorganisms (GCM) 10K type strain sequencing project: providing services to taxonomists for standard genome sequencing and annotation.</title>
        <authorList>
            <consortium name="The Broad Institute Genomics Platform"/>
            <consortium name="The Broad Institute Genome Sequencing Center for Infectious Disease"/>
            <person name="Wu L."/>
            <person name="Ma J."/>
        </authorList>
    </citation>
    <scope>NUCLEOTIDE SEQUENCE [LARGE SCALE GENOMIC DNA]</scope>
    <source>
        <strain evidence="9">JCM 9458</strain>
    </source>
</reference>
<comment type="caution">
    <text evidence="8">The sequence shown here is derived from an EMBL/GenBank/DDBJ whole genome shotgun (WGS) entry which is preliminary data.</text>
</comment>
<keyword evidence="9" id="KW-1185">Reference proteome</keyword>
<evidence type="ECO:0000256" key="1">
    <source>
        <dbReference type="ARBA" id="ARBA00004141"/>
    </source>
</evidence>
<evidence type="ECO:0000259" key="7">
    <source>
        <dbReference type="Pfam" id="PF04138"/>
    </source>
</evidence>
<dbReference type="PANTHER" id="PTHR38459:SF1">
    <property type="entry name" value="PROPHAGE BACTOPRENOL-LINKED GLUCOSE TRANSLOCASE HOMOLOG"/>
    <property type="match status" value="1"/>
</dbReference>
<evidence type="ECO:0000313" key="9">
    <source>
        <dbReference type="Proteomes" id="UP001501676"/>
    </source>
</evidence>
<evidence type="ECO:0000256" key="3">
    <source>
        <dbReference type="ARBA" id="ARBA00022692"/>
    </source>
</evidence>
<keyword evidence="5 6" id="KW-0472">Membrane</keyword>
<protein>
    <recommendedName>
        <fullName evidence="7">GtrA/DPMS transmembrane domain-containing protein</fullName>
    </recommendedName>
</protein>
<proteinExistence type="inferred from homology"/>
<evidence type="ECO:0000256" key="4">
    <source>
        <dbReference type="ARBA" id="ARBA00022989"/>
    </source>
</evidence>
<comment type="subcellular location">
    <subcellularLocation>
        <location evidence="1">Membrane</location>
        <topology evidence="1">Multi-pass membrane protein</topology>
    </subcellularLocation>
</comment>
<accession>A0ABP6SW18</accession>
<keyword evidence="4 6" id="KW-1133">Transmembrane helix</keyword>
<dbReference type="PANTHER" id="PTHR38459">
    <property type="entry name" value="PROPHAGE BACTOPRENOL-LINKED GLUCOSE TRANSLOCASE HOMOLOG"/>
    <property type="match status" value="1"/>
</dbReference>
<feature type="domain" description="GtrA/DPMS transmembrane" evidence="7">
    <location>
        <begin position="24"/>
        <end position="140"/>
    </location>
</feature>
<feature type="transmembrane region" description="Helical" evidence="6">
    <location>
        <begin position="85"/>
        <end position="108"/>
    </location>
</feature>
<keyword evidence="3 6" id="KW-0812">Transmembrane</keyword>
<name>A0ABP6SW18_9ACTN</name>
<evidence type="ECO:0000256" key="5">
    <source>
        <dbReference type="ARBA" id="ARBA00023136"/>
    </source>
</evidence>
<feature type="transmembrane region" description="Helical" evidence="6">
    <location>
        <begin position="21"/>
        <end position="42"/>
    </location>
</feature>
<dbReference type="InterPro" id="IPR007267">
    <property type="entry name" value="GtrA_DPMS_TM"/>
</dbReference>
<dbReference type="Pfam" id="PF04138">
    <property type="entry name" value="GtrA_DPMS_TM"/>
    <property type="match status" value="1"/>
</dbReference>
<comment type="similarity">
    <text evidence="2">Belongs to the GtrA family.</text>
</comment>
<feature type="transmembrane region" description="Helical" evidence="6">
    <location>
        <begin position="114"/>
        <end position="133"/>
    </location>
</feature>
<dbReference type="InterPro" id="IPR051401">
    <property type="entry name" value="GtrA_CellWall_Glycosyl"/>
</dbReference>
<feature type="transmembrane region" description="Helical" evidence="6">
    <location>
        <begin position="48"/>
        <end position="65"/>
    </location>
</feature>
<evidence type="ECO:0000313" key="8">
    <source>
        <dbReference type="EMBL" id="GAA3385533.1"/>
    </source>
</evidence>
<gene>
    <name evidence="8" type="ORF">GCM10020369_19420</name>
</gene>
<sequence>MANVTLLAKFRAGREGLLRQLASFGAIGALNFVVDTAIFNALFVVGPVKAQIVATVVATTLSYFLNRHWTFRKHERSGLRREYTLFFVLNGVGLAITAAIVGVAKYGFDLHDQLALNVVRLFAIGVATLFRFWSYKRWVFGKEVVPAPAVVTSGTDATGTEPAAVADAAATIVRTVPEQRSDREPVRADL</sequence>
<dbReference type="Proteomes" id="UP001501676">
    <property type="component" value="Unassembled WGS sequence"/>
</dbReference>
<evidence type="ECO:0000256" key="6">
    <source>
        <dbReference type="SAM" id="Phobius"/>
    </source>
</evidence>
<evidence type="ECO:0000256" key="2">
    <source>
        <dbReference type="ARBA" id="ARBA00009399"/>
    </source>
</evidence>
<dbReference type="EMBL" id="BAAAYN010000012">
    <property type="protein sequence ID" value="GAA3385533.1"/>
    <property type="molecule type" value="Genomic_DNA"/>
</dbReference>